<dbReference type="NCBIfam" id="TIGR01179">
    <property type="entry name" value="galE"/>
    <property type="match status" value="1"/>
</dbReference>
<reference evidence="12" key="1">
    <citation type="journal article" date="2020" name="mSystems">
        <title>Genome- and Community-Level Interaction Insights into Carbon Utilization and Element Cycling Functions of Hydrothermarchaeota in Hydrothermal Sediment.</title>
        <authorList>
            <person name="Zhou Z."/>
            <person name="Liu Y."/>
            <person name="Xu W."/>
            <person name="Pan J."/>
            <person name="Luo Z.H."/>
            <person name="Li M."/>
        </authorList>
    </citation>
    <scope>NUCLEOTIDE SEQUENCE [LARGE SCALE GENOMIC DNA]</scope>
    <source>
        <strain evidence="12">SpSt-914</strain>
    </source>
</reference>
<dbReference type="Gene3D" id="3.40.50.720">
    <property type="entry name" value="NAD(P)-binding Rossmann-like Domain"/>
    <property type="match status" value="1"/>
</dbReference>
<evidence type="ECO:0000259" key="11">
    <source>
        <dbReference type="Pfam" id="PF01370"/>
    </source>
</evidence>
<organism evidence="12">
    <name type="scientific">candidate division WOR-3 bacterium</name>
    <dbReference type="NCBI Taxonomy" id="2052148"/>
    <lineage>
        <taxon>Bacteria</taxon>
        <taxon>Bacteria division WOR-3</taxon>
    </lineage>
</organism>
<gene>
    <name evidence="12" type="primary">galE</name>
    <name evidence="12" type="ORF">ENX16_04795</name>
</gene>
<comment type="pathway">
    <text evidence="3 10">Carbohydrate metabolism; galactose metabolism.</text>
</comment>
<sequence>MKVLVTGGAGYIGSVSTRLLSEAGYDVVVIDNLSQGHRSAVKSPARLLVADLGDAEQLDQIMKQEKPDAVMHFAGRISVEESMLMPDRYFYTNVACGINLLNSCLRYRINKFIFSSTAGVYGTPVRLPIAEDSPLQPANPYGETKKIFEDLLAAYARVSSLRYCILRYFNVAGAYQELGEDHRPETHLIPKILNSLLNPGENFRIYGDDYPTPDGTCIRDYIHIYDLAAAHLLALRVLDKQNLIYNLGSEKGYSVKEVFATVEKVTGRKLNYQIAPRRPGDVPVLIASSEKIRQELGWQPRFNLEDMIRDAWKWHQQHPQGYPD</sequence>
<dbReference type="InterPro" id="IPR001509">
    <property type="entry name" value="Epimerase_deHydtase"/>
</dbReference>
<comment type="subunit">
    <text evidence="10">Homodimer.</text>
</comment>
<keyword evidence="9 10" id="KW-0119">Carbohydrate metabolism</keyword>
<evidence type="ECO:0000256" key="8">
    <source>
        <dbReference type="ARBA" id="ARBA00023235"/>
    </source>
</evidence>
<keyword evidence="8 10" id="KW-0413">Isomerase</keyword>
<dbReference type="AlphaFoldDB" id="A0A7V3PTT5"/>
<protein>
    <recommendedName>
        <fullName evidence="6 10">UDP-glucose 4-epimerase</fullName>
        <ecNumber evidence="5 10">5.1.3.2</ecNumber>
    </recommendedName>
</protein>
<dbReference type="InterPro" id="IPR036291">
    <property type="entry name" value="NAD(P)-bd_dom_sf"/>
</dbReference>
<evidence type="ECO:0000256" key="4">
    <source>
        <dbReference type="ARBA" id="ARBA00007637"/>
    </source>
</evidence>
<keyword evidence="7 10" id="KW-0520">NAD</keyword>
<dbReference type="UniPathway" id="UPA00214"/>
<feature type="domain" description="NAD-dependent epimerase/dehydratase" evidence="11">
    <location>
        <begin position="3"/>
        <end position="248"/>
    </location>
</feature>
<evidence type="ECO:0000256" key="3">
    <source>
        <dbReference type="ARBA" id="ARBA00004947"/>
    </source>
</evidence>
<accession>A0A7V3PTT5</accession>
<evidence type="ECO:0000313" key="12">
    <source>
        <dbReference type="EMBL" id="HGD13379.1"/>
    </source>
</evidence>
<proteinExistence type="inferred from homology"/>
<comment type="caution">
    <text evidence="12">The sequence shown here is derived from an EMBL/GenBank/DDBJ whole genome shotgun (WGS) entry which is preliminary data.</text>
</comment>
<dbReference type="Pfam" id="PF01370">
    <property type="entry name" value="Epimerase"/>
    <property type="match status" value="1"/>
</dbReference>
<dbReference type="PANTHER" id="PTHR43725:SF53">
    <property type="entry name" value="UDP-ARABINOSE 4-EPIMERASE 1"/>
    <property type="match status" value="1"/>
</dbReference>
<comment type="cofactor">
    <cofactor evidence="2 10">
        <name>NAD(+)</name>
        <dbReference type="ChEBI" id="CHEBI:57540"/>
    </cofactor>
</comment>
<dbReference type="GO" id="GO:0033499">
    <property type="term" value="P:galactose catabolic process via UDP-galactose, Leloir pathway"/>
    <property type="evidence" value="ECO:0007669"/>
    <property type="project" value="TreeGrafter"/>
</dbReference>
<dbReference type="EC" id="5.1.3.2" evidence="5 10"/>
<dbReference type="SUPFAM" id="SSF51735">
    <property type="entry name" value="NAD(P)-binding Rossmann-fold domains"/>
    <property type="match status" value="1"/>
</dbReference>
<dbReference type="CDD" id="cd05247">
    <property type="entry name" value="UDP_G4E_1_SDR_e"/>
    <property type="match status" value="1"/>
</dbReference>
<evidence type="ECO:0000256" key="5">
    <source>
        <dbReference type="ARBA" id="ARBA00013189"/>
    </source>
</evidence>
<evidence type="ECO:0000256" key="2">
    <source>
        <dbReference type="ARBA" id="ARBA00001911"/>
    </source>
</evidence>
<dbReference type="InterPro" id="IPR005886">
    <property type="entry name" value="UDP_G4E"/>
</dbReference>
<dbReference type="Gene3D" id="3.90.25.10">
    <property type="entry name" value="UDP-galactose 4-epimerase, domain 1"/>
    <property type="match status" value="1"/>
</dbReference>
<evidence type="ECO:0000256" key="1">
    <source>
        <dbReference type="ARBA" id="ARBA00000083"/>
    </source>
</evidence>
<evidence type="ECO:0000256" key="9">
    <source>
        <dbReference type="ARBA" id="ARBA00023277"/>
    </source>
</evidence>
<comment type="catalytic activity">
    <reaction evidence="1 10">
        <text>UDP-alpha-D-glucose = UDP-alpha-D-galactose</text>
        <dbReference type="Rhea" id="RHEA:22168"/>
        <dbReference type="ChEBI" id="CHEBI:58885"/>
        <dbReference type="ChEBI" id="CHEBI:66914"/>
        <dbReference type="EC" id="5.1.3.2"/>
    </reaction>
</comment>
<evidence type="ECO:0000256" key="10">
    <source>
        <dbReference type="RuleBase" id="RU366046"/>
    </source>
</evidence>
<name>A0A7V3PTT5_UNCW3</name>
<evidence type="ECO:0000256" key="7">
    <source>
        <dbReference type="ARBA" id="ARBA00023027"/>
    </source>
</evidence>
<evidence type="ECO:0000256" key="6">
    <source>
        <dbReference type="ARBA" id="ARBA00018569"/>
    </source>
</evidence>
<comment type="similarity">
    <text evidence="4 10">Belongs to the NAD(P)-dependent epimerase/dehydratase family.</text>
</comment>
<dbReference type="PANTHER" id="PTHR43725">
    <property type="entry name" value="UDP-GLUCOSE 4-EPIMERASE"/>
    <property type="match status" value="1"/>
</dbReference>
<dbReference type="GO" id="GO:0003978">
    <property type="term" value="F:UDP-glucose 4-epimerase activity"/>
    <property type="evidence" value="ECO:0007669"/>
    <property type="project" value="UniProtKB-UniRule"/>
</dbReference>
<dbReference type="EMBL" id="DTMZ01000106">
    <property type="protein sequence ID" value="HGD13379.1"/>
    <property type="molecule type" value="Genomic_DNA"/>
</dbReference>